<keyword evidence="2" id="KW-1185">Reference proteome</keyword>
<proteinExistence type="predicted"/>
<dbReference type="Proteomes" id="UP001190825">
    <property type="component" value="Unassembled WGS sequence"/>
</dbReference>
<evidence type="ECO:0000313" key="2">
    <source>
        <dbReference type="Proteomes" id="UP001190825"/>
    </source>
</evidence>
<accession>A0ABX4TW76</accession>
<reference evidence="1 2" key="1">
    <citation type="journal article" date="2018" name="FEMS Microbiol. Ecol.">
        <title>Co-invading symbiotic mutualists of Medicago polymorpha retain high ancestral diversity and contain diverse accessory genomes.</title>
        <authorList>
            <person name="Porter S.S."/>
            <person name="Faber-Hammond J.J."/>
            <person name="Friesen M.L."/>
        </authorList>
    </citation>
    <scope>NUCLEOTIDE SEQUENCE [LARGE SCALE GENOMIC DNA]</scope>
    <source>
        <strain evidence="1 2">Str16</strain>
    </source>
</reference>
<gene>
    <name evidence="1" type="ORF">BMJ33_00340</name>
</gene>
<sequence>MDAALVEKLVAEKLETAAATVRAEGWKWVECSATAPAGYHAMKRHYPEALSLSEEDQAALDAARAEYDELAELIESRMADDEA</sequence>
<comment type="caution">
    <text evidence="1">The sequence shown here is derived from an EMBL/GenBank/DDBJ whole genome shotgun (WGS) entry which is preliminary data.</text>
</comment>
<protein>
    <submittedName>
        <fullName evidence="1">Uncharacterized protein</fullName>
    </submittedName>
</protein>
<evidence type="ECO:0000313" key="1">
    <source>
        <dbReference type="EMBL" id="PLU09847.1"/>
    </source>
</evidence>
<organism evidence="1 2">
    <name type="scientific">Sinorhizobium medicae</name>
    <dbReference type="NCBI Taxonomy" id="110321"/>
    <lineage>
        <taxon>Bacteria</taxon>
        <taxon>Pseudomonadati</taxon>
        <taxon>Pseudomonadota</taxon>
        <taxon>Alphaproteobacteria</taxon>
        <taxon>Hyphomicrobiales</taxon>
        <taxon>Rhizobiaceae</taxon>
        <taxon>Sinorhizobium/Ensifer group</taxon>
        <taxon>Sinorhizobium</taxon>
    </lineage>
</organism>
<name>A0ABX4TW76_9HYPH</name>
<dbReference type="RefSeq" id="WP_102040083.1">
    <property type="nucleotide sequence ID" value="NZ_NBUC01000003.1"/>
</dbReference>
<dbReference type="EMBL" id="NBUC01000003">
    <property type="protein sequence ID" value="PLU09847.1"/>
    <property type="molecule type" value="Genomic_DNA"/>
</dbReference>